<evidence type="ECO:0000313" key="2">
    <source>
        <dbReference type="EMBL" id="OIW35719.1"/>
    </source>
</evidence>
<keyword evidence="3" id="KW-1185">Reference proteome</keyword>
<dbReference type="Pfam" id="PF10022">
    <property type="entry name" value="DUF2264"/>
    <property type="match status" value="1"/>
</dbReference>
<feature type="domain" description="DUF2264" evidence="1">
    <location>
        <begin position="2"/>
        <end position="57"/>
    </location>
</feature>
<dbReference type="OrthoDB" id="5150166at2759"/>
<dbReference type="InParanoid" id="A0A1J7J6E3"/>
<evidence type="ECO:0000259" key="1">
    <source>
        <dbReference type="Pfam" id="PF10022"/>
    </source>
</evidence>
<dbReference type="InterPro" id="IPR049349">
    <property type="entry name" value="DUF2264_N"/>
</dbReference>
<accession>A0A1J7J6E3</accession>
<dbReference type="AlphaFoldDB" id="A0A1J7J6E3"/>
<organism evidence="2 3">
    <name type="scientific">Coniochaeta ligniaria NRRL 30616</name>
    <dbReference type="NCBI Taxonomy" id="1408157"/>
    <lineage>
        <taxon>Eukaryota</taxon>
        <taxon>Fungi</taxon>
        <taxon>Dikarya</taxon>
        <taxon>Ascomycota</taxon>
        <taxon>Pezizomycotina</taxon>
        <taxon>Sordariomycetes</taxon>
        <taxon>Sordariomycetidae</taxon>
        <taxon>Coniochaetales</taxon>
        <taxon>Coniochaetaceae</taxon>
        <taxon>Coniochaeta</taxon>
    </lineage>
</organism>
<sequence length="121" mass="13671">MSTDGLWGYERKQADYYSGSFAMQFPQLLYVKLSDGYDDVRAEKYKTQAREFATSSWTRLVKILHDVAGADPLTLRHTQLTCELQAPPYLLDAALLTDMHLQSSGCRRNIGDIDPATTRPP</sequence>
<reference evidence="2 3" key="1">
    <citation type="submission" date="2016-10" db="EMBL/GenBank/DDBJ databases">
        <title>Draft genome sequence of Coniochaeta ligniaria NRRL30616, a lignocellulolytic fungus for bioabatement of inhibitors in plant biomass hydrolysates.</title>
        <authorList>
            <consortium name="DOE Joint Genome Institute"/>
            <person name="Jimenez D.J."/>
            <person name="Hector R.E."/>
            <person name="Riley R."/>
            <person name="Sun H."/>
            <person name="Grigoriev I.V."/>
            <person name="Van Elsas J.D."/>
            <person name="Nichols N.N."/>
        </authorList>
    </citation>
    <scope>NUCLEOTIDE SEQUENCE [LARGE SCALE GENOMIC DNA]</scope>
    <source>
        <strain evidence="2 3">NRRL 30616</strain>
    </source>
</reference>
<proteinExistence type="predicted"/>
<gene>
    <name evidence="2" type="ORF">CONLIGDRAFT_639974</name>
</gene>
<dbReference type="Proteomes" id="UP000182658">
    <property type="component" value="Unassembled WGS sequence"/>
</dbReference>
<evidence type="ECO:0000313" key="3">
    <source>
        <dbReference type="Proteomes" id="UP000182658"/>
    </source>
</evidence>
<name>A0A1J7J6E3_9PEZI</name>
<dbReference type="EMBL" id="KV875093">
    <property type="protein sequence ID" value="OIW35719.1"/>
    <property type="molecule type" value="Genomic_DNA"/>
</dbReference>
<protein>
    <recommendedName>
        <fullName evidence="1">DUF2264 domain-containing protein</fullName>
    </recommendedName>
</protein>